<dbReference type="InterPro" id="IPR050868">
    <property type="entry name" value="ELMO_domain-containing"/>
</dbReference>
<protein>
    <submittedName>
        <fullName evidence="1">Uncharacterized protein</fullName>
    </submittedName>
</protein>
<dbReference type="PANTHER" id="PTHR12771">
    <property type="entry name" value="ENGULFMENT AND CELL MOTILITY"/>
    <property type="match status" value="1"/>
</dbReference>
<evidence type="ECO:0000313" key="1">
    <source>
        <dbReference type="EMBL" id="CAD7233020.1"/>
    </source>
</evidence>
<dbReference type="OrthoDB" id="67155at2759"/>
<gene>
    <name evidence="1" type="ORF">CTOB1V02_LOCUS10845</name>
</gene>
<name>A0A7R8ZQ74_9CRUS</name>
<dbReference type="PANTHER" id="PTHR12771:SF2">
    <property type="entry name" value="ELMO DOMAIN-CONTAINING PROTEIN 3"/>
    <property type="match status" value="1"/>
</dbReference>
<sequence length="237" mass="27175">KLKFLSFPAAFDDTDEFHHRALQTIYRRLTGTKLDAPRYGTHWESIGFQKLDEACPSRHLFDTRFEKIGPIQNSLSSSPAPQPHNNKVLITVRAWTLLGTDPATDFRGVGILSLLHVLYVMSIPPLSRSLLMEFYALSMTEEQEFPFMVLSINVTRIALMALKEGRLDCIGTRSGSLVGTVNRFYSGVLYYTFHLWRTQKKTIMDSGYVLQDAETRCKQHPRQTLRQLDAHLRRILS</sequence>
<dbReference type="Pfam" id="PF04727">
    <property type="entry name" value="ELMO_CED12"/>
    <property type="match status" value="2"/>
</dbReference>
<dbReference type="InterPro" id="IPR006816">
    <property type="entry name" value="ELMO_dom"/>
</dbReference>
<feature type="non-terminal residue" evidence="1">
    <location>
        <position position="1"/>
    </location>
</feature>
<proteinExistence type="predicted"/>
<reference evidence="1" key="1">
    <citation type="submission" date="2020-11" db="EMBL/GenBank/DDBJ databases">
        <authorList>
            <person name="Tran Van P."/>
        </authorList>
    </citation>
    <scope>NUCLEOTIDE SEQUENCE</scope>
</reference>
<organism evidence="1">
    <name type="scientific">Cyprideis torosa</name>
    <dbReference type="NCBI Taxonomy" id="163714"/>
    <lineage>
        <taxon>Eukaryota</taxon>
        <taxon>Metazoa</taxon>
        <taxon>Ecdysozoa</taxon>
        <taxon>Arthropoda</taxon>
        <taxon>Crustacea</taxon>
        <taxon>Oligostraca</taxon>
        <taxon>Ostracoda</taxon>
        <taxon>Podocopa</taxon>
        <taxon>Podocopida</taxon>
        <taxon>Cytherocopina</taxon>
        <taxon>Cytheroidea</taxon>
        <taxon>Cytherideidae</taxon>
        <taxon>Cyprideis</taxon>
    </lineage>
</organism>
<accession>A0A7R8ZQ74</accession>
<dbReference type="PROSITE" id="PS51335">
    <property type="entry name" value="ELMO"/>
    <property type="match status" value="1"/>
</dbReference>
<dbReference type="AlphaFoldDB" id="A0A7R8ZQ74"/>
<dbReference type="EMBL" id="OB665516">
    <property type="protein sequence ID" value="CAD7233020.1"/>
    <property type="molecule type" value="Genomic_DNA"/>
</dbReference>